<comment type="similarity">
    <text evidence="2">In the C-terminal section; belongs to the class-I pyridoxal-phosphate-dependent aminotransferase family.</text>
</comment>
<evidence type="ECO:0000313" key="10">
    <source>
        <dbReference type="Proteomes" id="UP000247416"/>
    </source>
</evidence>
<comment type="cofactor">
    <cofactor evidence="1">
        <name>pyridoxal 5'-phosphate</name>
        <dbReference type="ChEBI" id="CHEBI:597326"/>
    </cofactor>
</comment>
<name>A0A318TR24_9BACL</name>
<dbReference type="EMBL" id="QJTJ01000007">
    <property type="protein sequence ID" value="PYF06793.1"/>
    <property type="molecule type" value="Genomic_DNA"/>
</dbReference>
<dbReference type="InterPro" id="IPR000524">
    <property type="entry name" value="Tscrpt_reg_HTH_GntR"/>
</dbReference>
<dbReference type="Proteomes" id="UP000247416">
    <property type="component" value="Unassembled WGS sequence"/>
</dbReference>
<dbReference type="CDD" id="cd00609">
    <property type="entry name" value="AAT_like"/>
    <property type="match status" value="1"/>
</dbReference>
<dbReference type="PANTHER" id="PTHR46577">
    <property type="entry name" value="HTH-TYPE TRANSCRIPTIONAL REGULATORY PROTEIN GABR"/>
    <property type="match status" value="1"/>
</dbReference>
<keyword evidence="5" id="KW-0805">Transcription regulation</keyword>
<dbReference type="Pfam" id="PF00155">
    <property type="entry name" value="Aminotran_1_2"/>
    <property type="match status" value="1"/>
</dbReference>
<evidence type="ECO:0000256" key="6">
    <source>
        <dbReference type="ARBA" id="ARBA00023125"/>
    </source>
</evidence>
<evidence type="ECO:0000256" key="2">
    <source>
        <dbReference type="ARBA" id="ARBA00005384"/>
    </source>
</evidence>
<accession>A0A318TR24</accession>
<comment type="caution">
    <text evidence="9">The sequence shown here is derived from an EMBL/GenBank/DDBJ whole genome shotgun (WGS) entry which is preliminary data.</text>
</comment>
<dbReference type="SMART" id="SM00345">
    <property type="entry name" value="HTH_GNTR"/>
    <property type="match status" value="1"/>
</dbReference>
<dbReference type="GO" id="GO:0003700">
    <property type="term" value="F:DNA-binding transcription factor activity"/>
    <property type="evidence" value="ECO:0007669"/>
    <property type="project" value="InterPro"/>
</dbReference>
<proteinExistence type="inferred from homology"/>
<evidence type="ECO:0000256" key="1">
    <source>
        <dbReference type="ARBA" id="ARBA00001933"/>
    </source>
</evidence>
<dbReference type="RefSeq" id="WP_181417985.1">
    <property type="nucleotide sequence ID" value="NZ_CP085009.1"/>
</dbReference>
<dbReference type="InterPro" id="IPR036388">
    <property type="entry name" value="WH-like_DNA-bd_sf"/>
</dbReference>
<dbReference type="Gene3D" id="3.40.640.10">
    <property type="entry name" value="Type I PLP-dependent aspartate aminotransferase-like (Major domain)"/>
    <property type="match status" value="1"/>
</dbReference>
<dbReference type="CDD" id="cd07377">
    <property type="entry name" value="WHTH_GntR"/>
    <property type="match status" value="1"/>
</dbReference>
<dbReference type="GO" id="GO:0030170">
    <property type="term" value="F:pyridoxal phosphate binding"/>
    <property type="evidence" value="ECO:0007669"/>
    <property type="project" value="InterPro"/>
</dbReference>
<dbReference type="GO" id="GO:0003677">
    <property type="term" value="F:DNA binding"/>
    <property type="evidence" value="ECO:0007669"/>
    <property type="project" value="UniProtKB-KW"/>
</dbReference>
<sequence>MDISIIFSNKQPKYMDIYDQMKTMIINKTLSADEKLPSKRSLAVNLNVSIHTVKEAYEQLASEGYIYGIERSGYFISHYDMEWEQPAILRESKVLKEAPKVQYNFKNGQVDSETFPLNAWLKIYKKHLNADNIANCSWQGDLALREQISLYIKKSKGFSCEADQIFIYSGTQHQLNELCRYFGIVNVAIEEPGFKRATAIFQQNGLPIEYVPIDEKGASIPTKPCQYYYITPAHQFPLGGVMPIERRIELLKWAGEADSYLIEDDYDSEFRYKGSPIPPLAQIDQLERVIYFGTFSKTLMPSLRISYMILPKTLLENFNAFYTDQKTTVSKIDQQVIAEFMESGLYTKHISKMRTLYRKKRLKLIESLQSYLGSEFEIIGDAAGLHIVVKLPNWLNETVAIQLANKVGIAIDPISTSYQLNKKENFVMIGYGAISYEEIEHATSLLASQWKSHHPV</sequence>
<keyword evidence="10" id="KW-1185">Reference proteome</keyword>
<keyword evidence="6" id="KW-0238">DNA-binding</keyword>
<dbReference type="GO" id="GO:0008483">
    <property type="term" value="F:transaminase activity"/>
    <property type="evidence" value="ECO:0007669"/>
    <property type="project" value="UniProtKB-KW"/>
</dbReference>
<dbReference type="Gene3D" id="1.10.10.10">
    <property type="entry name" value="Winged helix-like DNA-binding domain superfamily/Winged helix DNA-binding domain"/>
    <property type="match status" value="1"/>
</dbReference>
<dbReference type="SUPFAM" id="SSF53383">
    <property type="entry name" value="PLP-dependent transferases"/>
    <property type="match status" value="1"/>
</dbReference>
<evidence type="ECO:0000256" key="4">
    <source>
        <dbReference type="ARBA" id="ARBA00022898"/>
    </source>
</evidence>
<evidence type="ECO:0000259" key="8">
    <source>
        <dbReference type="PROSITE" id="PS50949"/>
    </source>
</evidence>
<dbReference type="PANTHER" id="PTHR46577:SF1">
    <property type="entry name" value="HTH-TYPE TRANSCRIPTIONAL REGULATORY PROTEIN GABR"/>
    <property type="match status" value="1"/>
</dbReference>
<keyword evidence="3" id="KW-0032">Aminotransferase</keyword>
<protein>
    <submittedName>
        <fullName evidence="9">GntR family transcriptional regulator</fullName>
    </submittedName>
</protein>
<dbReference type="InterPro" id="IPR015424">
    <property type="entry name" value="PyrdxlP-dep_Trfase"/>
</dbReference>
<organism evidence="9 10">
    <name type="scientific">Ureibacillus chungkukjangi</name>
    <dbReference type="NCBI Taxonomy" id="1202712"/>
    <lineage>
        <taxon>Bacteria</taxon>
        <taxon>Bacillati</taxon>
        <taxon>Bacillota</taxon>
        <taxon>Bacilli</taxon>
        <taxon>Bacillales</taxon>
        <taxon>Caryophanaceae</taxon>
        <taxon>Ureibacillus</taxon>
    </lineage>
</organism>
<evidence type="ECO:0000256" key="3">
    <source>
        <dbReference type="ARBA" id="ARBA00022576"/>
    </source>
</evidence>
<evidence type="ECO:0000313" key="9">
    <source>
        <dbReference type="EMBL" id="PYF06793.1"/>
    </source>
</evidence>
<dbReference type="InterPro" id="IPR051446">
    <property type="entry name" value="HTH_trans_reg/aminotransferase"/>
</dbReference>
<keyword evidence="3" id="KW-0808">Transferase</keyword>
<keyword evidence="4" id="KW-0663">Pyridoxal phosphate</keyword>
<dbReference type="InterPro" id="IPR036390">
    <property type="entry name" value="WH_DNA-bd_sf"/>
</dbReference>
<dbReference type="PROSITE" id="PS50949">
    <property type="entry name" value="HTH_GNTR"/>
    <property type="match status" value="1"/>
</dbReference>
<keyword evidence="7" id="KW-0804">Transcription</keyword>
<dbReference type="SUPFAM" id="SSF46785">
    <property type="entry name" value="Winged helix' DNA-binding domain"/>
    <property type="match status" value="1"/>
</dbReference>
<dbReference type="Pfam" id="PF00392">
    <property type="entry name" value="GntR"/>
    <property type="match status" value="1"/>
</dbReference>
<reference evidence="9 10" key="1">
    <citation type="submission" date="2018-06" db="EMBL/GenBank/DDBJ databases">
        <title>Genomic Encyclopedia of Archaeal and Bacterial Type Strains, Phase II (KMG-II): from individual species to whole genera.</title>
        <authorList>
            <person name="Goeker M."/>
        </authorList>
    </citation>
    <scope>NUCLEOTIDE SEQUENCE [LARGE SCALE GENOMIC DNA]</scope>
    <source>
        <strain evidence="9 10">KACC 16626</strain>
    </source>
</reference>
<gene>
    <name evidence="9" type="ORF">BJ095_10727</name>
</gene>
<evidence type="ECO:0000256" key="7">
    <source>
        <dbReference type="ARBA" id="ARBA00023163"/>
    </source>
</evidence>
<dbReference type="AlphaFoldDB" id="A0A318TR24"/>
<feature type="domain" description="HTH gntR-type" evidence="8">
    <location>
        <begin position="11"/>
        <end position="79"/>
    </location>
</feature>
<dbReference type="InterPro" id="IPR004839">
    <property type="entry name" value="Aminotransferase_I/II_large"/>
</dbReference>
<evidence type="ECO:0000256" key="5">
    <source>
        <dbReference type="ARBA" id="ARBA00023015"/>
    </source>
</evidence>
<dbReference type="InterPro" id="IPR015421">
    <property type="entry name" value="PyrdxlP-dep_Trfase_major"/>
</dbReference>